<keyword evidence="4" id="KW-0349">Heme</keyword>
<dbReference type="GO" id="GO:0020037">
    <property type="term" value="F:heme binding"/>
    <property type="evidence" value="ECO:0007669"/>
    <property type="project" value="InterPro"/>
</dbReference>
<dbReference type="InterPro" id="IPR037217">
    <property type="entry name" value="Trp/Indoleamine_2_3_dOase-like"/>
</dbReference>
<comment type="similarity">
    <text evidence="1">Belongs to the indoleamine 2,3-dioxygenase family.</text>
</comment>
<dbReference type="GO" id="GO:0033754">
    <property type="term" value="F:indoleamine 2,3-dioxygenase activity"/>
    <property type="evidence" value="ECO:0007669"/>
    <property type="project" value="TreeGrafter"/>
</dbReference>
<evidence type="ECO:0000313" key="6">
    <source>
        <dbReference type="Proteomes" id="UP001150266"/>
    </source>
</evidence>
<evidence type="ECO:0000313" key="5">
    <source>
        <dbReference type="EMBL" id="KAJ4481256.1"/>
    </source>
</evidence>
<keyword evidence="2 4" id="KW-0479">Metal-binding</keyword>
<reference evidence="5" key="1">
    <citation type="submission" date="2022-08" db="EMBL/GenBank/DDBJ databases">
        <title>A Global Phylogenomic Analysis of the Shiitake Genus Lentinula.</title>
        <authorList>
            <consortium name="DOE Joint Genome Institute"/>
            <person name="Sierra-Patev S."/>
            <person name="Min B."/>
            <person name="Naranjo-Ortiz M."/>
            <person name="Looney B."/>
            <person name="Konkel Z."/>
            <person name="Slot J.C."/>
            <person name="Sakamoto Y."/>
            <person name="Steenwyk J.L."/>
            <person name="Rokas A."/>
            <person name="Carro J."/>
            <person name="Camarero S."/>
            <person name="Ferreira P."/>
            <person name="Molpeceres G."/>
            <person name="Ruiz-Duenas F.J."/>
            <person name="Serrano A."/>
            <person name="Henrissat B."/>
            <person name="Drula E."/>
            <person name="Hughes K.W."/>
            <person name="Mata J.L."/>
            <person name="Ishikawa N.K."/>
            <person name="Vargas-Isla R."/>
            <person name="Ushijima S."/>
            <person name="Smith C.A."/>
            <person name="Ahrendt S."/>
            <person name="Andreopoulos W."/>
            <person name="He G."/>
            <person name="Labutti K."/>
            <person name="Lipzen A."/>
            <person name="Ng V."/>
            <person name="Riley R."/>
            <person name="Sandor L."/>
            <person name="Barry K."/>
            <person name="Martinez A.T."/>
            <person name="Xiao Y."/>
            <person name="Gibbons J.G."/>
            <person name="Terashima K."/>
            <person name="Grigoriev I.V."/>
            <person name="Hibbett D.S."/>
        </authorList>
    </citation>
    <scope>NUCLEOTIDE SEQUENCE</scope>
    <source>
        <strain evidence="5">JLM2183</strain>
    </source>
</reference>
<dbReference type="GO" id="GO:0005737">
    <property type="term" value="C:cytoplasm"/>
    <property type="evidence" value="ECO:0007669"/>
    <property type="project" value="TreeGrafter"/>
</dbReference>
<proteinExistence type="inferred from homology"/>
<dbReference type="SUPFAM" id="SSF140959">
    <property type="entry name" value="Indolic compounds 2,3-dioxygenase-like"/>
    <property type="match status" value="1"/>
</dbReference>
<dbReference type="GO" id="GO:0046872">
    <property type="term" value="F:metal ion binding"/>
    <property type="evidence" value="ECO:0007669"/>
    <property type="project" value="UniProtKB-KW"/>
</dbReference>
<dbReference type="InterPro" id="IPR000898">
    <property type="entry name" value="Indolamine_dOase"/>
</dbReference>
<evidence type="ECO:0000256" key="3">
    <source>
        <dbReference type="ARBA" id="ARBA00023004"/>
    </source>
</evidence>
<keyword evidence="6" id="KW-1185">Reference proteome</keyword>
<keyword evidence="3 4" id="KW-0408">Iron</keyword>
<dbReference type="Gene3D" id="1.20.58.480">
    <property type="match status" value="1"/>
</dbReference>
<gene>
    <name evidence="5" type="ORF">J3R30DRAFT_3288015</name>
</gene>
<dbReference type="GO" id="GO:0034354">
    <property type="term" value="P:'de novo' NAD+ biosynthetic process from L-tryptophan"/>
    <property type="evidence" value="ECO:0007669"/>
    <property type="project" value="TreeGrafter"/>
</dbReference>
<dbReference type="Pfam" id="PF01231">
    <property type="entry name" value="IDO"/>
    <property type="match status" value="1"/>
</dbReference>
<evidence type="ECO:0000256" key="2">
    <source>
        <dbReference type="ARBA" id="ARBA00022723"/>
    </source>
</evidence>
<evidence type="ECO:0000256" key="4">
    <source>
        <dbReference type="PIRSR" id="PIRSR600898-1"/>
    </source>
</evidence>
<dbReference type="EMBL" id="JAOTPV010000006">
    <property type="protein sequence ID" value="KAJ4481256.1"/>
    <property type="molecule type" value="Genomic_DNA"/>
</dbReference>
<sequence length="465" mass="52362">MVFDPLQPKRNSFELEAFDVDSRTGFMPLRPPVRRLPAPWAVWEKILDDARRDHLQPGDRLGLKLTEMEDSERWRAAVREIPLLPIDNLVKVSELLRRAHLVLTFIMHFYIHTLPPDSSVLIPRPISIPLLQVAKVLDLPPVVTFSDTVLYNWNSNSDAAVNPNEIPSLDNIQCQTLFTDTPDESAFYLCSARIELHGVQALNLMRSSIDEISIGDSLAINRLTSYLTSLCTVINELNSLLLDVRKGCDPEIYYNVVRPWFRGEDSDTYLDPGSGKNRRWVFEGAGDYADLNMLPPDRELSGASAGQSSLIHALDVFLGVNHEKPNAPSFMKRMQRYMPRQHRRFLDHLGKNPRSLREFVLTTSSRDHDDGALKEAYNKVLVSLKEFRDSHMVIAALYIIGPARRAAEAFASSVLMAAAETETPMNDAVTGITGTGGTDLVRFLKGVRHQTIRTMFSDEEYAGSS</sequence>
<comment type="caution">
    <text evidence="5">The sequence shown here is derived from an EMBL/GenBank/DDBJ whole genome shotgun (WGS) entry which is preliminary data.</text>
</comment>
<dbReference type="PANTHER" id="PTHR28657:SF5">
    <property type="entry name" value="INDOLEAMINE 2,3-DIOXYGENASE"/>
    <property type="match status" value="1"/>
</dbReference>
<dbReference type="AlphaFoldDB" id="A0A9W9AHT7"/>
<dbReference type="Proteomes" id="UP001150266">
    <property type="component" value="Unassembled WGS sequence"/>
</dbReference>
<dbReference type="OrthoDB" id="540174at2759"/>
<dbReference type="PANTHER" id="PTHR28657">
    <property type="entry name" value="INDOLEAMINE 2,3-DIOXYGENASE"/>
    <property type="match status" value="1"/>
</dbReference>
<dbReference type="GO" id="GO:0019441">
    <property type="term" value="P:L-tryptophan catabolic process to kynurenine"/>
    <property type="evidence" value="ECO:0007669"/>
    <property type="project" value="InterPro"/>
</dbReference>
<feature type="binding site" description="proximal binding residue" evidence="4">
    <location>
        <position position="391"/>
    </location>
    <ligand>
        <name>heme b</name>
        <dbReference type="ChEBI" id="CHEBI:60344"/>
    </ligand>
    <ligandPart>
        <name>Fe</name>
        <dbReference type="ChEBI" id="CHEBI:18248"/>
    </ligandPart>
</feature>
<name>A0A9W9AHT7_9AGAR</name>
<organism evidence="5 6">
    <name type="scientific">Lentinula aciculospora</name>
    <dbReference type="NCBI Taxonomy" id="153920"/>
    <lineage>
        <taxon>Eukaryota</taxon>
        <taxon>Fungi</taxon>
        <taxon>Dikarya</taxon>
        <taxon>Basidiomycota</taxon>
        <taxon>Agaricomycotina</taxon>
        <taxon>Agaricomycetes</taxon>
        <taxon>Agaricomycetidae</taxon>
        <taxon>Agaricales</taxon>
        <taxon>Marasmiineae</taxon>
        <taxon>Omphalotaceae</taxon>
        <taxon>Lentinula</taxon>
    </lineage>
</organism>
<protein>
    <submittedName>
        <fullName evidence="5">Indoleamine 2,3-dioxygenase</fullName>
    </submittedName>
</protein>
<accession>A0A9W9AHT7</accession>
<evidence type="ECO:0000256" key="1">
    <source>
        <dbReference type="ARBA" id="ARBA00007119"/>
    </source>
</evidence>